<dbReference type="Proteomes" id="UP001190700">
    <property type="component" value="Unassembled WGS sequence"/>
</dbReference>
<protein>
    <submittedName>
        <fullName evidence="1">Uncharacterized protein</fullName>
    </submittedName>
</protein>
<name>A0AAE0BIZ1_9CHLO</name>
<reference evidence="1 2" key="1">
    <citation type="journal article" date="2015" name="Genome Biol. Evol.">
        <title>Comparative Genomics of a Bacterivorous Green Alga Reveals Evolutionary Causalities and Consequences of Phago-Mixotrophic Mode of Nutrition.</title>
        <authorList>
            <person name="Burns J.A."/>
            <person name="Paasch A."/>
            <person name="Narechania A."/>
            <person name="Kim E."/>
        </authorList>
    </citation>
    <scope>NUCLEOTIDE SEQUENCE [LARGE SCALE GENOMIC DNA]</scope>
    <source>
        <strain evidence="1 2">PLY_AMNH</strain>
    </source>
</reference>
<dbReference type="AlphaFoldDB" id="A0AAE0BIZ1"/>
<comment type="caution">
    <text evidence="1">The sequence shown here is derived from an EMBL/GenBank/DDBJ whole genome shotgun (WGS) entry which is preliminary data.</text>
</comment>
<evidence type="ECO:0000313" key="2">
    <source>
        <dbReference type="Proteomes" id="UP001190700"/>
    </source>
</evidence>
<organism evidence="1 2">
    <name type="scientific">Cymbomonas tetramitiformis</name>
    <dbReference type="NCBI Taxonomy" id="36881"/>
    <lineage>
        <taxon>Eukaryota</taxon>
        <taxon>Viridiplantae</taxon>
        <taxon>Chlorophyta</taxon>
        <taxon>Pyramimonadophyceae</taxon>
        <taxon>Pyramimonadales</taxon>
        <taxon>Pyramimonadaceae</taxon>
        <taxon>Cymbomonas</taxon>
    </lineage>
</organism>
<dbReference type="EMBL" id="LGRX02034589">
    <property type="protein sequence ID" value="KAK3237451.1"/>
    <property type="molecule type" value="Genomic_DNA"/>
</dbReference>
<proteinExistence type="predicted"/>
<accession>A0AAE0BIZ1</accession>
<sequence length="209" mass="22860">MPLLQWSCKDTLVRDRLKALDKRYKKASQAKQAWAVKAVGADVAAQVSIFSPVQLTLDKNVDAQKPGRLCMPEQISLLGVNPVEALEEYLPAEGLFSWVLYYSQSPREGMWMAYYSMQGPPQGLQEALFPGLSGAADAAAYGSGSATQSLGRWLWAHGWCQQVMSDIGGWSDVTLLEAFGPWGLVQQVMALSKSLNRVCSKQVATGCQQ</sequence>
<keyword evidence="2" id="KW-1185">Reference proteome</keyword>
<gene>
    <name evidence="1" type="ORF">CYMTET_52475</name>
</gene>
<evidence type="ECO:0000313" key="1">
    <source>
        <dbReference type="EMBL" id="KAK3237451.1"/>
    </source>
</evidence>